<evidence type="ECO:0000313" key="1">
    <source>
        <dbReference type="EMBL" id="KJK73850.1"/>
    </source>
</evidence>
<sequence length="84" mass="9436">MSGIPHGPGYLVNRNLKSLDSLIIYLRLDRGSDLEENLLGFCTKGQAKRAILKIFHVPQSDNIDASFVISVQKAYFRGLRDCQL</sequence>
<dbReference type="Proteomes" id="UP000054544">
    <property type="component" value="Unassembled WGS sequence"/>
</dbReference>
<proteinExistence type="predicted"/>
<dbReference type="AlphaFoldDB" id="A0A0D9NML2"/>
<name>A0A0D9NML2_METAN</name>
<organism evidence="1 2">
    <name type="scientific">Metarhizium anisopliae BRIP 53293</name>
    <dbReference type="NCBI Taxonomy" id="1291518"/>
    <lineage>
        <taxon>Eukaryota</taxon>
        <taxon>Fungi</taxon>
        <taxon>Dikarya</taxon>
        <taxon>Ascomycota</taxon>
        <taxon>Pezizomycotina</taxon>
        <taxon>Sordariomycetes</taxon>
        <taxon>Hypocreomycetidae</taxon>
        <taxon>Hypocreales</taxon>
        <taxon>Clavicipitaceae</taxon>
        <taxon>Metarhizium</taxon>
    </lineage>
</organism>
<evidence type="ECO:0000313" key="2">
    <source>
        <dbReference type="Proteomes" id="UP000054544"/>
    </source>
</evidence>
<keyword evidence="2" id="KW-1185">Reference proteome</keyword>
<reference evidence="2" key="1">
    <citation type="journal article" date="2014" name="BMC Genomics">
        <title>The genome sequence of the biocontrol fungus Metarhizium anisopliae and comparative genomics of Metarhizium species.</title>
        <authorList>
            <person name="Pattemore J.A."/>
            <person name="Hane J.K."/>
            <person name="Williams A.H."/>
            <person name="Wilson B.A."/>
            <person name="Stodart B.J."/>
            <person name="Ash G.J."/>
        </authorList>
    </citation>
    <scope>NUCLEOTIDE SEQUENCE [LARGE SCALE GENOMIC DNA]</scope>
    <source>
        <strain evidence="2">BRIP 53293</strain>
    </source>
</reference>
<gene>
    <name evidence="1" type="ORF">H634G_10856</name>
</gene>
<accession>A0A0D9NML2</accession>
<protein>
    <submittedName>
        <fullName evidence="1">Uncharacterized protein</fullName>
    </submittedName>
</protein>
<dbReference type="EMBL" id="KE384773">
    <property type="protein sequence ID" value="KJK73850.1"/>
    <property type="molecule type" value="Genomic_DNA"/>
</dbReference>